<reference evidence="6 7" key="1">
    <citation type="submission" date="2021-08" db="EMBL/GenBank/DDBJ databases">
        <title>Draft genome sequence of Spirulina subsalsa with high tolerance to salinity and hype-accumulation of phycocyanin.</title>
        <authorList>
            <person name="Pei H."/>
            <person name="Jiang L."/>
        </authorList>
    </citation>
    <scope>NUCLEOTIDE SEQUENCE [LARGE SCALE GENOMIC DNA]</scope>
    <source>
        <strain evidence="6 7">FACHB-351</strain>
    </source>
</reference>
<dbReference type="Gene3D" id="1.10.1660.10">
    <property type="match status" value="1"/>
</dbReference>
<dbReference type="CDD" id="cd04770">
    <property type="entry name" value="HTH_HMRTR"/>
    <property type="match status" value="1"/>
</dbReference>
<dbReference type="SUPFAM" id="SSF46955">
    <property type="entry name" value="Putative DNA-binding domain"/>
    <property type="match status" value="1"/>
</dbReference>
<feature type="domain" description="HTH merR-type" evidence="5">
    <location>
        <begin position="17"/>
        <end position="87"/>
    </location>
</feature>
<feature type="compositionally biased region" description="Polar residues" evidence="4">
    <location>
        <begin position="138"/>
        <end position="150"/>
    </location>
</feature>
<evidence type="ECO:0000256" key="2">
    <source>
        <dbReference type="ARBA" id="ARBA00023125"/>
    </source>
</evidence>
<evidence type="ECO:0000256" key="4">
    <source>
        <dbReference type="SAM" id="MobiDB-lite"/>
    </source>
</evidence>
<dbReference type="PANTHER" id="PTHR30204">
    <property type="entry name" value="REDOX-CYCLING DRUG-SENSING TRANSCRIPTIONAL ACTIVATOR SOXR"/>
    <property type="match status" value="1"/>
</dbReference>
<keyword evidence="1" id="KW-0805">Transcription regulation</keyword>
<dbReference type="PANTHER" id="PTHR30204:SF94">
    <property type="entry name" value="HEAVY METAL-DEPENDENT TRANSCRIPTIONAL REGULATOR HI_0293-RELATED"/>
    <property type="match status" value="1"/>
</dbReference>
<dbReference type="SMART" id="SM00422">
    <property type="entry name" value="HTH_MERR"/>
    <property type="match status" value="1"/>
</dbReference>
<protein>
    <submittedName>
        <fullName evidence="6">Heavy metal-responsive transcriptional regulator</fullName>
    </submittedName>
</protein>
<dbReference type="EMBL" id="JAIHOM010000002">
    <property type="protein sequence ID" value="MCW6034786.1"/>
    <property type="molecule type" value="Genomic_DNA"/>
</dbReference>
<gene>
    <name evidence="6" type="ORF">K4A83_00645</name>
</gene>
<accession>A0ABT3KZY4</accession>
<feature type="region of interest" description="Disordered" evidence="4">
    <location>
        <begin position="129"/>
        <end position="150"/>
    </location>
</feature>
<comment type="caution">
    <text evidence="6">The sequence shown here is derived from an EMBL/GenBank/DDBJ whole genome shotgun (WGS) entry which is preliminary data.</text>
</comment>
<dbReference type="InterPro" id="IPR015358">
    <property type="entry name" value="Tscrpt_reg_MerR_DNA-bd"/>
</dbReference>
<evidence type="ECO:0000256" key="1">
    <source>
        <dbReference type="ARBA" id="ARBA00023015"/>
    </source>
</evidence>
<keyword evidence="2" id="KW-0238">DNA-binding</keyword>
<keyword evidence="7" id="KW-1185">Reference proteome</keyword>
<evidence type="ECO:0000256" key="3">
    <source>
        <dbReference type="ARBA" id="ARBA00023163"/>
    </source>
</evidence>
<evidence type="ECO:0000313" key="6">
    <source>
        <dbReference type="EMBL" id="MCW6034786.1"/>
    </source>
</evidence>
<proteinExistence type="predicted"/>
<sequence>MSKVETVQGHTLPSKTLLKIGQVAQTSGLSVKTIRYYEDHGLLTPVVQRSKNGYRLFDPTIFNRLAFIRRAKSLGLSLSSIQEILEVHDQGKLPCGVVKDRLLAKLDTINQQIAALELLKTELQGILSGWQDQPPPSQLEQTICPNLQDP</sequence>
<organism evidence="6 7">
    <name type="scientific">Spirulina subsalsa FACHB-351</name>
    <dbReference type="NCBI Taxonomy" id="234711"/>
    <lineage>
        <taxon>Bacteria</taxon>
        <taxon>Bacillati</taxon>
        <taxon>Cyanobacteriota</taxon>
        <taxon>Cyanophyceae</taxon>
        <taxon>Spirulinales</taxon>
        <taxon>Spirulinaceae</taxon>
        <taxon>Spirulina</taxon>
    </lineage>
</organism>
<dbReference type="InterPro" id="IPR000551">
    <property type="entry name" value="MerR-type_HTH_dom"/>
</dbReference>
<evidence type="ECO:0000313" key="7">
    <source>
        <dbReference type="Proteomes" id="UP001526426"/>
    </source>
</evidence>
<dbReference type="PROSITE" id="PS00552">
    <property type="entry name" value="HTH_MERR_1"/>
    <property type="match status" value="1"/>
</dbReference>
<dbReference type="RefSeq" id="WP_265262441.1">
    <property type="nucleotide sequence ID" value="NZ_JAIHOM010000002.1"/>
</dbReference>
<dbReference type="InterPro" id="IPR047057">
    <property type="entry name" value="MerR_fam"/>
</dbReference>
<keyword evidence="3" id="KW-0804">Transcription</keyword>
<dbReference type="Pfam" id="PF09278">
    <property type="entry name" value="MerR-DNA-bind"/>
    <property type="match status" value="1"/>
</dbReference>
<evidence type="ECO:0000259" key="5">
    <source>
        <dbReference type="PROSITE" id="PS50937"/>
    </source>
</evidence>
<dbReference type="Pfam" id="PF00376">
    <property type="entry name" value="MerR"/>
    <property type="match status" value="1"/>
</dbReference>
<dbReference type="Proteomes" id="UP001526426">
    <property type="component" value="Unassembled WGS sequence"/>
</dbReference>
<dbReference type="PROSITE" id="PS50937">
    <property type="entry name" value="HTH_MERR_2"/>
    <property type="match status" value="1"/>
</dbReference>
<dbReference type="InterPro" id="IPR009061">
    <property type="entry name" value="DNA-bd_dom_put_sf"/>
</dbReference>
<name>A0ABT3KZY4_9CYAN</name>